<evidence type="ECO:0000256" key="7">
    <source>
        <dbReference type="SAM" id="MobiDB-lite"/>
    </source>
</evidence>
<evidence type="ECO:0000256" key="1">
    <source>
        <dbReference type="ARBA" id="ARBA00012552"/>
    </source>
</evidence>
<feature type="compositionally biased region" description="Low complexity" evidence="7">
    <location>
        <begin position="7"/>
        <end position="28"/>
    </location>
</feature>
<reference evidence="10" key="1">
    <citation type="journal article" date="2016" name="Nat. Commun.">
        <title>The Gonium pectorale genome demonstrates co-option of cell cycle regulation during the evolution of multicellularity.</title>
        <authorList>
            <person name="Hanschen E.R."/>
            <person name="Marriage T.N."/>
            <person name="Ferris P.J."/>
            <person name="Hamaji T."/>
            <person name="Toyoda A."/>
            <person name="Fujiyama A."/>
            <person name="Neme R."/>
            <person name="Noguchi H."/>
            <person name="Minakuchi Y."/>
            <person name="Suzuki M."/>
            <person name="Kawai-Toyooka H."/>
            <person name="Smith D.R."/>
            <person name="Sparks H."/>
            <person name="Anderson J."/>
            <person name="Bakaric R."/>
            <person name="Luria V."/>
            <person name="Karger A."/>
            <person name="Kirschner M.W."/>
            <person name="Durand P.M."/>
            <person name="Michod R.E."/>
            <person name="Nozaki H."/>
            <person name="Olson B.J."/>
        </authorList>
    </citation>
    <scope>NUCLEOTIDE SEQUENCE [LARGE SCALE GENOMIC DNA]</scope>
    <source>
        <strain evidence="10">NIES-2863</strain>
    </source>
</reference>
<dbReference type="InterPro" id="IPR050547">
    <property type="entry name" value="DEAD_box_RNA_helicases"/>
</dbReference>
<keyword evidence="5" id="KW-0067">ATP-binding</keyword>
<dbReference type="AlphaFoldDB" id="A0A150G0X3"/>
<dbReference type="InterPro" id="IPR014014">
    <property type="entry name" value="RNA_helicase_DEAD_Q_motif"/>
</dbReference>
<dbReference type="PANTHER" id="PTHR47963">
    <property type="entry name" value="DEAD-BOX ATP-DEPENDENT RNA HELICASE 47, MITOCHONDRIAL"/>
    <property type="match status" value="1"/>
</dbReference>
<evidence type="ECO:0000259" key="8">
    <source>
        <dbReference type="PROSITE" id="PS51195"/>
    </source>
</evidence>
<keyword evidence="4" id="KW-0347">Helicase</keyword>
<dbReference type="GO" id="GO:0005524">
    <property type="term" value="F:ATP binding"/>
    <property type="evidence" value="ECO:0007669"/>
    <property type="project" value="UniProtKB-KW"/>
</dbReference>
<dbReference type="STRING" id="33097.A0A150G0X3"/>
<dbReference type="InterPro" id="IPR027417">
    <property type="entry name" value="P-loop_NTPase"/>
</dbReference>
<protein>
    <recommendedName>
        <fullName evidence="1">RNA helicase</fullName>
        <ecNumber evidence="1">3.6.4.13</ecNumber>
    </recommendedName>
</protein>
<comment type="caution">
    <text evidence="9">The sequence shown here is derived from an EMBL/GenBank/DDBJ whole genome shotgun (WGS) entry which is preliminary data.</text>
</comment>
<sequence length="212" mass="21270">MAIEPTAAALPPGSGSGSSSGFDDALSSEGLRRRPRGGNRPAGSGDAPDAGPASGSGTPGGGGAAVGRSSLELLAANLDSVTDTNALQTALAAAISLEDFALAAAFRDRLRSVEGGLLAAGRIDWAATGLPDWLADRVRRLGFRFPTEVQRRAAPVLLSGSDAVIRSATGSGKTLSFLAPLLGRLTYPPEIFLDELKASASTMVVGKLGGAG</sequence>
<keyword evidence="3" id="KW-0378">Hydrolase</keyword>
<evidence type="ECO:0000256" key="5">
    <source>
        <dbReference type="ARBA" id="ARBA00022840"/>
    </source>
</evidence>
<evidence type="ECO:0000256" key="4">
    <source>
        <dbReference type="ARBA" id="ARBA00022806"/>
    </source>
</evidence>
<name>A0A150G0X3_GONPE</name>
<evidence type="ECO:0000313" key="10">
    <source>
        <dbReference type="Proteomes" id="UP000075714"/>
    </source>
</evidence>
<proteinExistence type="predicted"/>
<keyword evidence="2" id="KW-0547">Nucleotide-binding</keyword>
<evidence type="ECO:0000313" key="9">
    <source>
        <dbReference type="EMBL" id="KXZ43487.1"/>
    </source>
</evidence>
<feature type="region of interest" description="Disordered" evidence="7">
    <location>
        <begin position="1"/>
        <end position="64"/>
    </location>
</feature>
<dbReference type="OrthoDB" id="10256233at2759"/>
<organism evidence="9 10">
    <name type="scientific">Gonium pectorale</name>
    <name type="common">Green alga</name>
    <dbReference type="NCBI Taxonomy" id="33097"/>
    <lineage>
        <taxon>Eukaryota</taxon>
        <taxon>Viridiplantae</taxon>
        <taxon>Chlorophyta</taxon>
        <taxon>core chlorophytes</taxon>
        <taxon>Chlorophyceae</taxon>
        <taxon>CS clade</taxon>
        <taxon>Chlamydomonadales</taxon>
        <taxon>Volvocaceae</taxon>
        <taxon>Gonium</taxon>
    </lineage>
</organism>
<dbReference type="EC" id="3.6.4.13" evidence="1"/>
<dbReference type="GO" id="GO:0003724">
    <property type="term" value="F:RNA helicase activity"/>
    <property type="evidence" value="ECO:0007669"/>
    <property type="project" value="UniProtKB-EC"/>
</dbReference>
<accession>A0A150G0X3</accession>
<evidence type="ECO:0000256" key="6">
    <source>
        <dbReference type="PROSITE-ProRule" id="PRU00552"/>
    </source>
</evidence>
<dbReference type="InterPro" id="IPR011545">
    <property type="entry name" value="DEAD/DEAH_box_helicase_dom"/>
</dbReference>
<dbReference type="PROSITE" id="PS51195">
    <property type="entry name" value="Q_MOTIF"/>
    <property type="match status" value="1"/>
</dbReference>
<feature type="short sequence motif" description="Q motif" evidence="6">
    <location>
        <begin position="123"/>
        <end position="151"/>
    </location>
</feature>
<dbReference type="Proteomes" id="UP000075714">
    <property type="component" value="Unassembled WGS sequence"/>
</dbReference>
<dbReference type="SUPFAM" id="SSF52540">
    <property type="entry name" value="P-loop containing nucleoside triphosphate hydrolases"/>
    <property type="match status" value="1"/>
</dbReference>
<dbReference type="Gene3D" id="3.40.50.300">
    <property type="entry name" value="P-loop containing nucleotide triphosphate hydrolases"/>
    <property type="match status" value="1"/>
</dbReference>
<evidence type="ECO:0000256" key="3">
    <source>
        <dbReference type="ARBA" id="ARBA00022801"/>
    </source>
</evidence>
<dbReference type="Pfam" id="PF00270">
    <property type="entry name" value="DEAD"/>
    <property type="match status" value="1"/>
</dbReference>
<dbReference type="EMBL" id="LSYV01000090">
    <property type="protein sequence ID" value="KXZ43487.1"/>
    <property type="molecule type" value="Genomic_DNA"/>
</dbReference>
<dbReference type="PANTHER" id="PTHR47963:SF8">
    <property type="entry name" value="ATP-DEPENDENT RNA HELICASE DEAD"/>
    <property type="match status" value="1"/>
</dbReference>
<gene>
    <name evidence="9" type="ORF">GPECTOR_89g507</name>
</gene>
<feature type="domain" description="DEAD-box RNA helicase Q" evidence="8">
    <location>
        <begin position="123"/>
        <end position="151"/>
    </location>
</feature>
<dbReference type="GO" id="GO:0016787">
    <property type="term" value="F:hydrolase activity"/>
    <property type="evidence" value="ECO:0007669"/>
    <property type="project" value="UniProtKB-KW"/>
</dbReference>
<keyword evidence="10" id="KW-1185">Reference proteome</keyword>
<evidence type="ECO:0000256" key="2">
    <source>
        <dbReference type="ARBA" id="ARBA00022741"/>
    </source>
</evidence>
<feature type="compositionally biased region" description="Low complexity" evidence="7">
    <location>
        <begin position="38"/>
        <end position="56"/>
    </location>
</feature>
<dbReference type="GO" id="GO:0003723">
    <property type="term" value="F:RNA binding"/>
    <property type="evidence" value="ECO:0007669"/>
    <property type="project" value="TreeGrafter"/>
</dbReference>